<evidence type="ECO:0000256" key="8">
    <source>
        <dbReference type="SAM" id="Phobius"/>
    </source>
</evidence>
<comment type="similarity">
    <text evidence="2">Belongs to the 1-acyl-sn-glycerol-3-phosphate acyltransferase family.</text>
</comment>
<comment type="caution">
    <text evidence="10">The sequence shown here is derived from an EMBL/GenBank/DDBJ whole genome shotgun (WGS) entry which is preliminary data.</text>
</comment>
<dbReference type="GO" id="GO:0036149">
    <property type="term" value="P:phosphatidylinositol acyl-chain remodeling"/>
    <property type="evidence" value="ECO:0007669"/>
    <property type="project" value="TreeGrafter"/>
</dbReference>
<evidence type="ECO:0000256" key="2">
    <source>
        <dbReference type="ARBA" id="ARBA00008655"/>
    </source>
</evidence>
<keyword evidence="3" id="KW-0808">Transferase</keyword>
<evidence type="ECO:0000256" key="7">
    <source>
        <dbReference type="ARBA" id="ARBA00023315"/>
    </source>
</evidence>
<name>A0A8H5M1M8_9AGAR</name>
<dbReference type="Proteomes" id="UP000565441">
    <property type="component" value="Unassembled WGS sequence"/>
</dbReference>
<gene>
    <name evidence="10" type="ORF">D9615_005228</name>
</gene>
<dbReference type="GO" id="GO:0016746">
    <property type="term" value="F:acyltransferase activity"/>
    <property type="evidence" value="ECO:0007669"/>
    <property type="project" value="UniProtKB-KW"/>
</dbReference>
<dbReference type="InterPro" id="IPR032098">
    <property type="entry name" value="Acyltransf_C"/>
</dbReference>
<feature type="domain" description="Phospholipid/glycerol acyltransferase" evidence="9">
    <location>
        <begin position="346"/>
        <end position="483"/>
    </location>
</feature>
<comment type="subcellular location">
    <subcellularLocation>
        <location evidence="1">Membrane</location>
    </subcellularLocation>
</comment>
<reference evidence="10 11" key="1">
    <citation type="journal article" date="2020" name="ISME J.">
        <title>Uncovering the hidden diversity of litter-decomposition mechanisms in mushroom-forming fungi.</title>
        <authorList>
            <person name="Floudas D."/>
            <person name="Bentzer J."/>
            <person name="Ahren D."/>
            <person name="Johansson T."/>
            <person name="Persson P."/>
            <person name="Tunlid A."/>
        </authorList>
    </citation>
    <scope>NUCLEOTIDE SEQUENCE [LARGE SCALE GENOMIC DNA]</scope>
    <source>
        <strain evidence="10 11">CBS 661.87</strain>
    </source>
</reference>
<dbReference type="PANTHER" id="PTHR10983:SF16">
    <property type="entry name" value="LYSOCARDIOLIPIN ACYLTRANSFERASE 1"/>
    <property type="match status" value="1"/>
</dbReference>
<keyword evidence="6 8" id="KW-0472">Membrane</keyword>
<dbReference type="SMART" id="SM00563">
    <property type="entry name" value="PlsC"/>
    <property type="match status" value="1"/>
</dbReference>
<evidence type="ECO:0000313" key="11">
    <source>
        <dbReference type="Proteomes" id="UP000565441"/>
    </source>
</evidence>
<keyword evidence="5 8" id="KW-1133">Transmembrane helix</keyword>
<dbReference type="Pfam" id="PF01490">
    <property type="entry name" value="Aa_trans"/>
    <property type="match status" value="1"/>
</dbReference>
<dbReference type="GO" id="GO:0016020">
    <property type="term" value="C:membrane"/>
    <property type="evidence" value="ECO:0007669"/>
    <property type="project" value="UniProtKB-SubCell"/>
</dbReference>
<feature type="transmembrane region" description="Helical" evidence="8">
    <location>
        <begin position="259"/>
        <end position="282"/>
    </location>
</feature>
<feature type="transmembrane region" description="Helical" evidence="8">
    <location>
        <begin position="302"/>
        <end position="326"/>
    </location>
</feature>
<dbReference type="InterPro" id="IPR013057">
    <property type="entry name" value="AA_transpt_TM"/>
</dbReference>
<dbReference type="EMBL" id="JAACJP010000023">
    <property type="protein sequence ID" value="KAF5377573.1"/>
    <property type="molecule type" value="Genomic_DNA"/>
</dbReference>
<dbReference type="AlphaFoldDB" id="A0A8H5M1M8"/>
<evidence type="ECO:0000256" key="6">
    <source>
        <dbReference type="ARBA" id="ARBA00023136"/>
    </source>
</evidence>
<evidence type="ECO:0000256" key="1">
    <source>
        <dbReference type="ARBA" id="ARBA00004370"/>
    </source>
</evidence>
<dbReference type="InterPro" id="IPR002123">
    <property type="entry name" value="Plipid/glycerol_acylTrfase"/>
</dbReference>
<evidence type="ECO:0000256" key="4">
    <source>
        <dbReference type="ARBA" id="ARBA00022692"/>
    </source>
</evidence>
<feature type="transmembrane region" description="Helical" evidence="8">
    <location>
        <begin position="395"/>
        <end position="416"/>
    </location>
</feature>
<evidence type="ECO:0000313" key="10">
    <source>
        <dbReference type="EMBL" id="KAF5377573.1"/>
    </source>
</evidence>
<protein>
    <recommendedName>
        <fullName evidence="9">Phospholipid/glycerol acyltransferase domain-containing protein</fullName>
    </recommendedName>
</protein>
<evidence type="ECO:0000256" key="5">
    <source>
        <dbReference type="ARBA" id="ARBA00022989"/>
    </source>
</evidence>
<feature type="transmembrane region" description="Helical" evidence="8">
    <location>
        <begin position="227"/>
        <end position="247"/>
    </location>
</feature>
<feature type="transmembrane region" description="Helical" evidence="8">
    <location>
        <begin position="72"/>
        <end position="93"/>
    </location>
</feature>
<organism evidence="10 11">
    <name type="scientific">Tricholomella constricta</name>
    <dbReference type="NCBI Taxonomy" id="117010"/>
    <lineage>
        <taxon>Eukaryota</taxon>
        <taxon>Fungi</taxon>
        <taxon>Dikarya</taxon>
        <taxon>Basidiomycota</taxon>
        <taxon>Agaricomycotina</taxon>
        <taxon>Agaricomycetes</taxon>
        <taxon>Agaricomycetidae</taxon>
        <taxon>Agaricales</taxon>
        <taxon>Tricholomatineae</taxon>
        <taxon>Lyophyllaceae</taxon>
        <taxon>Tricholomella</taxon>
    </lineage>
</organism>
<proteinExistence type="inferred from homology"/>
<feature type="transmembrane region" description="Helical" evidence="8">
    <location>
        <begin position="157"/>
        <end position="176"/>
    </location>
</feature>
<dbReference type="GO" id="GO:0005783">
    <property type="term" value="C:endoplasmic reticulum"/>
    <property type="evidence" value="ECO:0007669"/>
    <property type="project" value="TreeGrafter"/>
</dbReference>
<dbReference type="SUPFAM" id="SSF69593">
    <property type="entry name" value="Glycerol-3-phosphate (1)-acyltransferase"/>
    <property type="match status" value="1"/>
</dbReference>
<keyword evidence="7" id="KW-0012">Acyltransferase</keyword>
<dbReference type="PANTHER" id="PTHR10983">
    <property type="entry name" value="1-ACYLGLYCEROL-3-PHOSPHATE ACYLTRANSFERASE-RELATED"/>
    <property type="match status" value="1"/>
</dbReference>
<feature type="transmembrane region" description="Helical" evidence="8">
    <location>
        <begin position="355"/>
        <end position="375"/>
    </location>
</feature>
<feature type="transmembrane region" description="Helical" evidence="8">
    <location>
        <begin position="114"/>
        <end position="137"/>
    </location>
</feature>
<dbReference type="OrthoDB" id="189226at2759"/>
<dbReference type="Pfam" id="PF16076">
    <property type="entry name" value="Acyltransf_C"/>
    <property type="match status" value="1"/>
</dbReference>
<evidence type="ECO:0000259" key="9">
    <source>
        <dbReference type="SMART" id="SM00563"/>
    </source>
</evidence>
<feature type="transmembrane region" description="Helical" evidence="8">
    <location>
        <begin position="183"/>
        <end position="207"/>
    </location>
</feature>
<dbReference type="CDD" id="cd07990">
    <property type="entry name" value="LPLAT_LCLAT1-like"/>
    <property type="match status" value="1"/>
</dbReference>
<keyword evidence="4 8" id="KW-0812">Transmembrane</keyword>
<accession>A0A8H5M1M8</accession>
<sequence length="646" mass="71847">MPVVKDNDPPPPRREAKSVPILSLNRVDEALDVFVERPEHDIHYKTLSWQFLALLMIAEIVSNGMLSLPSSLAVIGIVPAVILIVFLGIFGLFTAKLLIDFKLNHPSVHNMGDAGFILGGPLVREVLSLGTVIFAIAGTGSELLSGQQALSALSNNGLCSIYILLVFSFATLVIALPRTLGRLSWLGFLSVSLISLAGIVAMVGAGLNPTPSRSIRVTASTSFDQAFLAITNPVFSYAGHFMFFILISEMRHPEDAMKAAWCLQGFATMFYTVFAVVIYVNIGDNIASPAFLSLPPEWAKVSYGIALANFLIAGGLYSHTAAKLFFIRFFRHSRHMYNHTPLGCPHILVSNRHRGFTICFVIYADWWYAWCLTYFIGPQGVHRYVYITLKKSLQWVPIVGWGMQLFNFIFLARSWASDRVQLASQLSSLGKCAEEEDNPLCFLLYPEGTLVSQNTRPVSKKFADKMGIADLTNVLLPRSTGLHYSLRSLAPRIPELKLIDLTMMYPGIPPMGYGQDYYTLRSIFMNGIPPPRIHVHLKMFDVAADIPIGDMSTKPTLASSGVANGHTAEVEIPDQEKEVFETWLRELWQAKDDSMTRFYETGTFCPGTGISPVEIPLKLRHWREFLDAFCFFLPAGAGYLWGKIRQ</sequence>
<dbReference type="Pfam" id="PF01553">
    <property type="entry name" value="Acyltransferase"/>
    <property type="match status" value="1"/>
</dbReference>
<keyword evidence="11" id="KW-1185">Reference proteome</keyword>
<evidence type="ECO:0000256" key="3">
    <source>
        <dbReference type="ARBA" id="ARBA00022679"/>
    </source>
</evidence>